<dbReference type="InterPro" id="IPR045981">
    <property type="entry name" value="DUF5937"/>
</dbReference>
<dbReference type="GO" id="GO:0003700">
    <property type="term" value="F:DNA-binding transcription factor activity"/>
    <property type="evidence" value="ECO:0007669"/>
    <property type="project" value="InterPro"/>
</dbReference>
<dbReference type="AlphaFoldDB" id="A0A326UIF9"/>
<dbReference type="PRINTS" id="PR00778">
    <property type="entry name" value="HTHARSR"/>
</dbReference>
<dbReference type="InterPro" id="IPR011991">
    <property type="entry name" value="ArsR-like_HTH"/>
</dbReference>
<dbReference type="Pfam" id="PF01022">
    <property type="entry name" value="HTH_5"/>
    <property type="match status" value="1"/>
</dbReference>
<accession>A0A326UIF9</accession>
<dbReference type="InterPro" id="IPR001845">
    <property type="entry name" value="HTH_ArsR_DNA-bd_dom"/>
</dbReference>
<dbReference type="InterPro" id="IPR051081">
    <property type="entry name" value="HTH_MetalResp_TranReg"/>
</dbReference>
<protein>
    <submittedName>
        <fullName evidence="5">DNA-binding transcriptional ArsR family regulator</fullName>
    </submittedName>
</protein>
<evidence type="ECO:0000256" key="3">
    <source>
        <dbReference type="ARBA" id="ARBA00023163"/>
    </source>
</evidence>
<dbReference type="SMART" id="SM00418">
    <property type="entry name" value="HTH_ARSR"/>
    <property type="match status" value="1"/>
</dbReference>
<dbReference type="Gene3D" id="1.10.10.10">
    <property type="entry name" value="Winged helix-like DNA-binding domain superfamily/Winged helix DNA-binding domain"/>
    <property type="match status" value="1"/>
</dbReference>
<organism evidence="5 6">
    <name type="scientific">Thermosporothrix hazakensis</name>
    <dbReference type="NCBI Taxonomy" id="644383"/>
    <lineage>
        <taxon>Bacteria</taxon>
        <taxon>Bacillati</taxon>
        <taxon>Chloroflexota</taxon>
        <taxon>Ktedonobacteria</taxon>
        <taxon>Ktedonobacterales</taxon>
        <taxon>Thermosporotrichaceae</taxon>
        <taxon>Thermosporothrix</taxon>
    </lineage>
</organism>
<dbReference type="PANTHER" id="PTHR33154">
    <property type="entry name" value="TRANSCRIPTIONAL REGULATOR, ARSR FAMILY"/>
    <property type="match status" value="1"/>
</dbReference>
<dbReference type="SUPFAM" id="SSF46785">
    <property type="entry name" value="Winged helix' DNA-binding domain"/>
    <property type="match status" value="1"/>
</dbReference>
<comment type="caution">
    <text evidence="5">The sequence shown here is derived from an EMBL/GenBank/DDBJ whole genome shotgun (WGS) entry which is preliminary data.</text>
</comment>
<dbReference type="GO" id="GO:0003677">
    <property type="term" value="F:DNA binding"/>
    <property type="evidence" value="ECO:0007669"/>
    <property type="project" value="UniProtKB-KW"/>
</dbReference>
<proteinExistence type="predicted"/>
<evidence type="ECO:0000256" key="1">
    <source>
        <dbReference type="ARBA" id="ARBA00023015"/>
    </source>
</evidence>
<dbReference type="CDD" id="cd00090">
    <property type="entry name" value="HTH_ARSR"/>
    <property type="match status" value="1"/>
</dbReference>
<feature type="domain" description="HTH arsR-type" evidence="4">
    <location>
        <begin position="276"/>
        <end position="369"/>
    </location>
</feature>
<keyword evidence="1" id="KW-0805">Transcription regulation</keyword>
<dbReference type="Pfam" id="PF19361">
    <property type="entry name" value="DUF5937"/>
    <property type="match status" value="1"/>
</dbReference>
<dbReference type="InterPro" id="IPR036390">
    <property type="entry name" value="WH_DNA-bd_sf"/>
</dbReference>
<evidence type="ECO:0000313" key="5">
    <source>
        <dbReference type="EMBL" id="PZW28039.1"/>
    </source>
</evidence>
<dbReference type="RefSeq" id="WP_111323782.1">
    <property type="nucleotide sequence ID" value="NZ_BIFX01000003.1"/>
</dbReference>
<dbReference type="EMBL" id="QKUF01000011">
    <property type="protein sequence ID" value="PZW28039.1"/>
    <property type="molecule type" value="Genomic_DNA"/>
</dbReference>
<keyword evidence="3" id="KW-0804">Transcription</keyword>
<gene>
    <name evidence="5" type="ORF">EI42_03417</name>
</gene>
<dbReference type="PANTHER" id="PTHR33154:SF33">
    <property type="entry name" value="TRANSCRIPTIONAL REPRESSOR SDPR"/>
    <property type="match status" value="1"/>
</dbReference>
<name>A0A326UIF9_THEHA</name>
<sequence length="369" mass="41899">MARIMYLDAGHAENLAFSYSPLHEAVRSLHVLTRSKSHPLHLPWVLRTRRLMSPALKAEVVAFSFLFGSRIPDIFENGAPSMQDFPAFEEQFRVMQALPTTNYVEQVVNNILLNDEHYSCTHILESLPLQQQIVQQTAEQFPAALPVMKEMLADPEKGHARFLNFFADYWTTCIEPEWPQLEELLLQDIQQRGQMLFEQGPLKVLGSLAPQLSAYQHGGQITLQYPAPHEIEMQASEQLVLVPSAFVWPRLSFMYAKANVLHALVYSIRRFQEEGSIPVPPERLLTLLRAVGDMTRLQILRLLSQRPRSTRELAGLLNLSEAGISKQVKLLQSAGLVTAERASYYVLYRSVRSPLTEIARGLEGIFLPE</sequence>
<keyword evidence="2 5" id="KW-0238">DNA-binding</keyword>
<reference evidence="5 6" key="1">
    <citation type="submission" date="2018-06" db="EMBL/GenBank/DDBJ databases">
        <title>Genomic Encyclopedia of Archaeal and Bacterial Type Strains, Phase II (KMG-II): from individual species to whole genera.</title>
        <authorList>
            <person name="Goeker M."/>
        </authorList>
    </citation>
    <scope>NUCLEOTIDE SEQUENCE [LARGE SCALE GENOMIC DNA]</scope>
    <source>
        <strain evidence="5 6">ATCC BAA-1881</strain>
    </source>
</reference>
<keyword evidence="6" id="KW-1185">Reference proteome</keyword>
<dbReference type="PROSITE" id="PS50987">
    <property type="entry name" value="HTH_ARSR_2"/>
    <property type="match status" value="1"/>
</dbReference>
<evidence type="ECO:0000256" key="2">
    <source>
        <dbReference type="ARBA" id="ARBA00023125"/>
    </source>
</evidence>
<dbReference type="Proteomes" id="UP000248806">
    <property type="component" value="Unassembled WGS sequence"/>
</dbReference>
<evidence type="ECO:0000259" key="4">
    <source>
        <dbReference type="PROSITE" id="PS50987"/>
    </source>
</evidence>
<dbReference type="InterPro" id="IPR036388">
    <property type="entry name" value="WH-like_DNA-bd_sf"/>
</dbReference>
<evidence type="ECO:0000313" key="6">
    <source>
        <dbReference type="Proteomes" id="UP000248806"/>
    </source>
</evidence>
<dbReference type="OrthoDB" id="154717at2"/>